<keyword evidence="1" id="KW-0175">Coiled coil</keyword>
<name>A0A7R8XCC2_9CRUS</name>
<accession>A0A7R8XCC2</accession>
<organism evidence="3">
    <name type="scientific">Darwinula stevensoni</name>
    <dbReference type="NCBI Taxonomy" id="69355"/>
    <lineage>
        <taxon>Eukaryota</taxon>
        <taxon>Metazoa</taxon>
        <taxon>Ecdysozoa</taxon>
        <taxon>Arthropoda</taxon>
        <taxon>Crustacea</taxon>
        <taxon>Oligostraca</taxon>
        <taxon>Ostracoda</taxon>
        <taxon>Podocopa</taxon>
        <taxon>Podocopida</taxon>
        <taxon>Darwinulocopina</taxon>
        <taxon>Darwinuloidea</taxon>
        <taxon>Darwinulidae</taxon>
        <taxon>Darwinula</taxon>
    </lineage>
</organism>
<dbReference type="EMBL" id="LR901150">
    <property type="protein sequence ID" value="CAD7247919.1"/>
    <property type="molecule type" value="Genomic_DNA"/>
</dbReference>
<feature type="region of interest" description="Disordered" evidence="2">
    <location>
        <begin position="427"/>
        <end position="447"/>
    </location>
</feature>
<dbReference type="OrthoDB" id="8177873at2759"/>
<sequence length="1384" mass="160235">MSHWENTTRVVPPICVQSKPSLVHFLYKLGKKNEELKNGESMIIIYSRDIKQMVKCRFSGGLYESLEKIQEDDHDIIVVDQRRGLLLVKVYYSNEKQRGETDDRRFLPVKQRCESAMRDLTKLKGLMGIAGALKKKQVDECFSIHFPIVAFPGVHKGKKQPEKFLILYEEELCSEDKFQIWWNERVRNLKVTMDFTMKPEVHLTLLAMFVAPLYSSPALESGETQFLAEKDLAFLVNKPTKCVINGGSEAENRNLLQEKTRNISTKWFSRRKEIQQERILVIGPNAISFVDRKAHKWDNEAGGDSWEDNNAEQYVPKIEVPKTKESTDQECHIENNFRNGMEDPENQSEEYSPLNPFLMRQMMMRKSRVWRLEYDIKTRLRSGGEFLNAEERTQLNEFLRLSRDMKLLHFFIVDFFNSKHVDNLRAAGSRMKTEQNQNERNDENEGKELKEELLGLSLMEQLTTLFEEMQMRASLGLAVSHCDVERSSEESRDATKEAMSPPCGLQKIQKDGKKFDYIFVLGVNELCRNHNDQCLKNLRDLHLSHADGHFWLFSSEDRIEGHLYAQLSAENSRKVGGKTIKSEPAKESTWLDQAQEHIKRSYCHWETEQITRLVPPIQRIDDWVNEAKTKGEKAERKLILDLYHFGQENKMAMFITYNRKFFHLIESRNEGGGIEDILTGKHDIMLIHRDLGAIFIQVKNINKMRALQEDINKAKEQVKNDVLSLEVTRQNLMKDMKESSSEVISVSLCVIALPNVKKAQVERRPLEDLPVPTVFICEDDLMTNESLKKWWEENILHKLRNSPIDSKTYLKLLAIYIAPVYVTPAFKARMTTQELNFLTEDKLDLLVNGPKDMILKGAAGTGKTWLLQEKIRNIFMSWFSNGPIPDRDEKILVVCHQELLAEHFCETLPDLLLTSAMAALKRWIQKGQEETEKKTVRNIIRDNLMICCLSNGSETARKGNSANEKVATGEDKPGENEELRFEKLTKRMRCASWETFIFYNILKSSVASLWPDYKVGRWPLKAVIIRRLFQSFTPSMGAFRFLEASIKEMTFKAGNIYQLLHEGCTTRSIAGIFLRLSECWLLFPELPETVKNVALKDMDKILKTRKPPFRHIFVDEAEDLRREYGDHWRTSLRSLQDGTGGYFWQAYDPLCLPFIPDFLKMELEEAHSLLTVYRNPVSVFNVWNSDNLSSEIDYELNSPELDPNYKRENIQSGHDLRGPEVEKFDVPSSLLSVKIVEIMREKFGLETQSGDIAVIFAEKGDFLVHGERLRNELTEKLRASTDCASVIVENATAFKGMEAPIVFLITSEKPKRRGNIYLGASRSTSCLIRLDMEPSDEDDEAAERELMEISRRGLPNDVSEEYKEDCEKEFRRHKFIQISQKART</sequence>
<dbReference type="SUPFAM" id="SSF52540">
    <property type="entry name" value="P-loop containing nucleoside triphosphate hydrolases"/>
    <property type="match status" value="1"/>
</dbReference>
<evidence type="ECO:0000313" key="3">
    <source>
        <dbReference type="EMBL" id="CAD7247919.1"/>
    </source>
</evidence>
<proteinExistence type="predicted"/>
<protein>
    <submittedName>
        <fullName evidence="3">Uncharacterized protein</fullName>
    </submittedName>
</protein>
<dbReference type="Proteomes" id="UP000677054">
    <property type="component" value="Unassembled WGS sequence"/>
</dbReference>
<reference evidence="3" key="1">
    <citation type="submission" date="2020-11" db="EMBL/GenBank/DDBJ databases">
        <authorList>
            <person name="Tran Van P."/>
        </authorList>
    </citation>
    <scope>NUCLEOTIDE SEQUENCE</scope>
</reference>
<feature type="compositionally biased region" description="Basic and acidic residues" evidence="2">
    <location>
        <begin position="431"/>
        <end position="447"/>
    </location>
</feature>
<evidence type="ECO:0000256" key="2">
    <source>
        <dbReference type="SAM" id="MobiDB-lite"/>
    </source>
</evidence>
<dbReference type="InterPro" id="IPR027417">
    <property type="entry name" value="P-loop_NTPase"/>
</dbReference>
<dbReference type="Gene3D" id="3.40.50.300">
    <property type="entry name" value="P-loop containing nucleotide triphosphate hydrolases"/>
    <property type="match status" value="1"/>
</dbReference>
<evidence type="ECO:0000256" key="1">
    <source>
        <dbReference type="SAM" id="Coils"/>
    </source>
</evidence>
<dbReference type="EMBL" id="CAJPEV010001633">
    <property type="protein sequence ID" value="CAG0893629.1"/>
    <property type="molecule type" value="Genomic_DNA"/>
</dbReference>
<gene>
    <name evidence="3" type="ORF">DSTB1V02_LOCUS7743</name>
</gene>
<feature type="coiled-coil region" evidence="1">
    <location>
        <begin position="697"/>
        <end position="735"/>
    </location>
</feature>
<keyword evidence="4" id="KW-1185">Reference proteome</keyword>
<evidence type="ECO:0000313" key="4">
    <source>
        <dbReference type="Proteomes" id="UP000677054"/>
    </source>
</evidence>